<dbReference type="EMBL" id="JAFBDT010000002">
    <property type="protein sequence ID" value="MBM7560859.1"/>
    <property type="molecule type" value="Genomic_DNA"/>
</dbReference>
<dbReference type="Gene3D" id="3.40.50.2020">
    <property type="match status" value="1"/>
</dbReference>
<keyword evidence="2" id="KW-1185">Reference proteome</keyword>
<proteinExistence type="predicted"/>
<dbReference type="InterPro" id="IPR029057">
    <property type="entry name" value="PRTase-like"/>
</dbReference>
<comment type="caution">
    <text evidence="1">The sequence shown here is derived from an EMBL/GenBank/DDBJ whole genome shotgun (WGS) entry which is preliminary data.</text>
</comment>
<dbReference type="RefSeq" id="WP_204661620.1">
    <property type="nucleotide sequence ID" value="NZ_JAFBDT010000002.1"/>
</dbReference>
<accession>A0ABS2MN90</accession>
<name>A0ABS2MN90_9FIRM</name>
<evidence type="ECO:0000313" key="2">
    <source>
        <dbReference type="Proteomes" id="UP000767854"/>
    </source>
</evidence>
<protein>
    <recommendedName>
        <fullName evidence="3">Amidophosphoribosyltransferase</fullName>
    </recommendedName>
</protein>
<reference evidence="1 2" key="1">
    <citation type="submission" date="2021-01" db="EMBL/GenBank/DDBJ databases">
        <title>Genomic Encyclopedia of Type Strains, Phase IV (KMG-IV): sequencing the most valuable type-strain genomes for metagenomic binning, comparative biology and taxonomic classification.</title>
        <authorList>
            <person name="Goeker M."/>
        </authorList>
    </citation>
    <scope>NUCLEOTIDE SEQUENCE [LARGE SCALE GENOMIC DNA]</scope>
    <source>
        <strain evidence="1 2">DSM 24436</strain>
    </source>
</reference>
<evidence type="ECO:0000313" key="1">
    <source>
        <dbReference type="EMBL" id="MBM7560859.1"/>
    </source>
</evidence>
<dbReference type="Proteomes" id="UP000767854">
    <property type="component" value="Unassembled WGS sequence"/>
</dbReference>
<sequence length="206" mass="23532">MSNEFIIERNYYLKRNTTGYYHQLYTGFRQPGNPDFLNTLKNTFDSEPHRNLVEARDKVIGILIEDIPEILTDSCWSNCMLVGVPRAKSLKSYLNSQLMLREAIRIAANNIHGVIDGTDCIKRVVNTRTTHLRTATGIPNDGDEPYPGITVDTCQIDKSRIMNQNIILIDDIYTRNVNIDEDCIQALLDNGANKVIFYSIGYTRRI</sequence>
<gene>
    <name evidence="1" type="ORF">JOC49_000373</name>
</gene>
<organism evidence="1 2">
    <name type="scientific">Fusibacter tunisiensis</name>
    <dbReference type="NCBI Taxonomy" id="1008308"/>
    <lineage>
        <taxon>Bacteria</taxon>
        <taxon>Bacillati</taxon>
        <taxon>Bacillota</taxon>
        <taxon>Clostridia</taxon>
        <taxon>Eubacteriales</taxon>
        <taxon>Eubacteriales Family XII. Incertae Sedis</taxon>
        <taxon>Fusibacter</taxon>
    </lineage>
</organism>
<evidence type="ECO:0008006" key="3">
    <source>
        <dbReference type="Google" id="ProtNLM"/>
    </source>
</evidence>